<keyword evidence="2" id="KW-0808">Transferase</keyword>
<dbReference type="EMBL" id="RZTZ01000001">
    <property type="protein sequence ID" value="RVT66993.1"/>
    <property type="molecule type" value="Genomic_DNA"/>
</dbReference>
<dbReference type="RefSeq" id="WP_127734378.1">
    <property type="nucleotide sequence ID" value="NZ_CAJCKN010000178.1"/>
</dbReference>
<feature type="domain" description="Methyltransferase type 12" evidence="1">
    <location>
        <begin position="52"/>
        <end position="147"/>
    </location>
</feature>
<proteinExistence type="predicted"/>
<organism evidence="2 3">
    <name type="scientific">Niallia taxi</name>
    <dbReference type="NCBI Taxonomy" id="2499688"/>
    <lineage>
        <taxon>Bacteria</taxon>
        <taxon>Bacillati</taxon>
        <taxon>Bacillota</taxon>
        <taxon>Bacilli</taxon>
        <taxon>Bacillales</taxon>
        <taxon>Bacillaceae</taxon>
        <taxon>Niallia</taxon>
    </lineage>
</organism>
<dbReference type="Proteomes" id="UP000288024">
    <property type="component" value="Unassembled WGS sequence"/>
</dbReference>
<dbReference type="AlphaFoldDB" id="A0A437KFG8"/>
<dbReference type="GO" id="GO:0008168">
    <property type="term" value="F:methyltransferase activity"/>
    <property type="evidence" value="ECO:0007669"/>
    <property type="project" value="UniProtKB-KW"/>
</dbReference>
<evidence type="ECO:0000313" key="3">
    <source>
        <dbReference type="Proteomes" id="UP000288024"/>
    </source>
</evidence>
<dbReference type="Gene3D" id="3.40.50.150">
    <property type="entry name" value="Vaccinia Virus protein VP39"/>
    <property type="match status" value="1"/>
</dbReference>
<dbReference type="SUPFAM" id="SSF53335">
    <property type="entry name" value="S-adenosyl-L-methionine-dependent methyltransferases"/>
    <property type="match status" value="1"/>
</dbReference>
<keyword evidence="3" id="KW-1185">Reference proteome</keyword>
<sequence length="234" mass="26410">MENRLAQSWHDPNVITYEQKISKKIAGYSSLYDLTSKLMSVSVNKEEEKSILIVGAGGGQELLALGGDSKWSFTAVDSSKPMLELAKSRTAELNKPICFWQQEWQQFSSSQRFDGATCLLVLHFIKGIDNKRKFLKNIAKHLNPDAPLLVAAIFGDLKSTSFEIQMAAWKQYMCGNGVSEQEFLEFAQSLGKGTEVISDQQMVELLYECGFTEISRYFGSFLIQGFYCKHSKRE</sequence>
<comment type="caution">
    <text evidence="2">The sequence shown here is derived from an EMBL/GenBank/DDBJ whole genome shotgun (WGS) entry which is preliminary data.</text>
</comment>
<dbReference type="Pfam" id="PF08242">
    <property type="entry name" value="Methyltransf_12"/>
    <property type="match status" value="1"/>
</dbReference>
<dbReference type="InterPro" id="IPR029063">
    <property type="entry name" value="SAM-dependent_MTases_sf"/>
</dbReference>
<name>A0A437KFG8_9BACI</name>
<keyword evidence="2" id="KW-0489">Methyltransferase</keyword>
<dbReference type="InterPro" id="IPR013217">
    <property type="entry name" value="Methyltransf_12"/>
</dbReference>
<reference evidence="2 3" key="1">
    <citation type="submission" date="2019-01" db="EMBL/GenBank/DDBJ databases">
        <title>Bacillus sp. M5HDSG1-1, whole genome shotgun sequence.</title>
        <authorList>
            <person name="Tuo L."/>
        </authorList>
    </citation>
    <scope>NUCLEOTIDE SEQUENCE [LARGE SCALE GENOMIC DNA]</scope>
    <source>
        <strain evidence="2 3">M5HDSG1-1</strain>
    </source>
</reference>
<evidence type="ECO:0000313" key="2">
    <source>
        <dbReference type="EMBL" id="RVT66993.1"/>
    </source>
</evidence>
<evidence type="ECO:0000259" key="1">
    <source>
        <dbReference type="Pfam" id="PF08242"/>
    </source>
</evidence>
<dbReference type="GO" id="GO:0032259">
    <property type="term" value="P:methylation"/>
    <property type="evidence" value="ECO:0007669"/>
    <property type="project" value="UniProtKB-KW"/>
</dbReference>
<gene>
    <name evidence="2" type="ORF">EM808_00450</name>
</gene>
<dbReference type="CDD" id="cd02440">
    <property type="entry name" value="AdoMet_MTases"/>
    <property type="match status" value="1"/>
</dbReference>
<protein>
    <submittedName>
        <fullName evidence="2">Class I SAM-dependent methyltransferase</fullName>
    </submittedName>
</protein>
<accession>A0A437KFG8</accession>